<evidence type="ECO:0000256" key="3">
    <source>
        <dbReference type="PROSITE-ProRule" id="PRU01052"/>
    </source>
</evidence>
<accession>W2SQ62</accession>
<dbReference type="AlphaFoldDB" id="W2SQ62"/>
<feature type="non-terminal residue" evidence="5">
    <location>
        <position position="108"/>
    </location>
</feature>
<dbReference type="EMBL" id="KI667407">
    <property type="protein sequence ID" value="ETN71663.1"/>
    <property type="molecule type" value="Genomic_DNA"/>
</dbReference>
<reference evidence="6" key="1">
    <citation type="journal article" date="2014" name="Nat. Genet.">
        <title>Genome of the human hookworm Necator americanus.</title>
        <authorList>
            <person name="Tang Y.T."/>
            <person name="Gao X."/>
            <person name="Rosa B.A."/>
            <person name="Abubucker S."/>
            <person name="Hallsworth-Pepin K."/>
            <person name="Martin J."/>
            <person name="Tyagi R."/>
            <person name="Heizer E."/>
            <person name="Zhang X."/>
            <person name="Bhonagiri-Palsikar V."/>
            <person name="Minx P."/>
            <person name="Warren W.C."/>
            <person name="Wang Q."/>
            <person name="Zhan B."/>
            <person name="Hotez P.J."/>
            <person name="Sternberg P.W."/>
            <person name="Dougall A."/>
            <person name="Gaze S.T."/>
            <person name="Mulvenna J."/>
            <person name="Sotillo J."/>
            <person name="Ranganathan S."/>
            <person name="Rabelo E.M."/>
            <person name="Wilson R.K."/>
            <person name="Felgner P.L."/>
            <person name="Bethony J."/>
            <person name="Hawdon J.M."/>
            <person name="Gasser R.B."/>
            <person name="Loukas A."/>
            <person name="Mitreva M."/>
        </authorList>
    </citation>
    <scope>NUCLEOTIDE SEQUENCE [LARGE SCALE GENOMIC DNA]</scope>
</reference>
<evidence type="ECO:0000259" key="4">
    <source>
        <dbReference type="PROSITE" id="PS51715"/>
    </source>
</evidence>
<dbReference type="Proteomes" id="UP000053676">
    <property type="component" value="Unassembled WGS sequence"/>
</dbReference>
<protein>
    <recommendedName>
        <fullName evidence="4">GB1/RHD3-type G domain-containing protein</fullName>
    </recommendedName>
</protein>
<dbReference type="InterPro" id="IPR030386">
    <property type="entry name" value="G_GB1_RHD3_dom"/>
</dbReference>
<dbReference type="GO" id="GO:0005525">
    <property type="term" value="F:GTP binding"/>
    <property type="evidence" value="ECO:0007669"/>
    <property type="project" value="UniProtKB-KW"/>
</dbReference>
<dbReference type="InterPro" id="IPR027417">
    <property type="entry name" value="P-loop_NTPase"/>
</dbReference>
<dbReference type="InterPro" id="IPR015894">
    <property type="entry name" value="Guanylate-bd_N"/>
</dbReference>
<organism evidence="5 6">
    <name type="scientific">Necator americanus</name>
    <name type="common">Human hookworm</name>
    <dbReference type="NCBI Taxonomy" id="51031"/>
    <lineage>
        <taxon>Eukaryota</taxon>
        <taxon>Metazoa</taxon>
        <taxon>Ecdysozoa</taxon>
        <taxon>Nematoda</taxon>
        <taxon>Chromadorea</taxon>
        <taxon>Rhabditida</taxon>
        <taxon>Rhabditina</taxon>
        <taxon>Rhabditomorpha</taxon>
        <taxon>Strongyloidea</taxon>
        <taxon>Ancylostomatidae</taxon>
        <taxon>Bunostominae</taxon>
        <taxon>Necator</taxon>
    </lineage>
</organism>
<evidence type="ECO:0000256" key="1">
    <source>
        <dbReference type="ARBA" id="ARBA00022741"/>
    </source>
</evidence>
<evidence type="ECO:0000256" key="2">
    <source>
        <dbReference type="ARBA" id="ARBA00023134"/>
    </source>
</evidence>
<name>W2SQ62_NECAM</name>
<keyword evidence="6" id="KW-1185">Reference proteome</keyword>
<sequence>MIEAASGEIWIRKGRSTTRPHINNASRFFALSTIISCVQIYNVVDNIQEDALQHLSLFVEYGRLALTEAQQFGKPFQSLVFCVRDFKNPEEYGYGEEGGEKFLQQVLT</sequence>
<feature type="domain" description="GB1/RHD3-type G" evidence="4">
    <location>
        <begin position="1"/>
        <end position="108"/>
    </location>
</feature>
<dbReference type="GO" id="GO:0003924">
    <property type="term" value="F:GTPase activity"/>
    <property type="evidence" value="ECO:0007669"/>
    <property type="project" value="InterPro"/>
</dbReference>
<gene>
    <name evidence="5" type="ORF">NECAME_19242</name>
</gene>
<dbReference type="PROSITE" id="PS51715">
    <property type="entry name" value="G_GB1_RHD3"/>
    <property type="match status" value="1"/>
</dbReference>
<dbReference type="Gene3D" id="3.40.50.300">
    <property type="entry name" value="P-loop containing nucleotide triphosphate hydrolases"/>
    <property type="match status" value="1"/>
</dbReference>
<comment type="similarity">
    <text evidence="3">Belongs to the TRAFAC class dynamin-like GTPase superfamily. GB1/RHD3 GTPase family.</text>
</comment>
<evidence type="ECO:0000313" key="5">
    <source>
        <dbReference type="EMBL" id="ETN71663.1"/>
    </source>
</evidence>
<keyword evidence="1" id="KW-0547">Nucleotide-binding</keyword>
<dbReference type="STRING" id="51031.W2SQ62"/>
<dbReference type="PANTHER" id="PTHR10751">
    <property type="entry name" value="GUANYLATE BINDING PROTEIN"/>
    <property type="match status" value="1"/>
</dbReference>
<dbReference type="Pfam" id="PF02263">
    <property type="entry name" value="GBP"/>
    <property type="match status" value="1"/>
</dbReference>
<evidence type="ECO:0000313" key="6">
    <source>
        <dbReference type="Proteomes" id="UP000053676"/>
    </source>
</evidence>
<dbReference type="OrthoDB" id="7788754at2759"/>
<proteinExistence type="inferred from homology"/>
<dbReference type="KEGG" id="nai:NECAME_19242"/>
<keyword evidence="2" id="KW-0342">GTP-binding</keyword>